<accession>F8NRW4</accession>
<protein>
    <submittedName>
        <fullName evidence="2">Uncharacterized protein</fullName>
    </submittedName>
</protein>
<dbReference type="AlphaFoldDB" id="F8NRW4"/>
<gene>
    <name evidence="2" type="ORF">SERLADRAFT_436677</name>
</gene>
<organism>
    <name type="scientific">Serpula lacrymans var. lacrymans (strain S7.9)</name>
    <name type="common">Dry rot fungus</name>
    <dbReference type="NCBI Taxonomy" id="578457"/>
    <lineage>
        <taxon>Eukaryota</taxon>
        <taxon>Fungi</taxon>
        <taxon>Dikarya</taxon>
        <taxon>Basidiomycota</taxon>
        <taxon>Agaricomycotina</taxon>
        <taxon>Agaricomycetes</taxon>
        <taxon>Agaricomycetidae</taxon>
        <taxon>Boletales</taxon>
        <taxon>Coniophorineae</taxon>
        <taxon>Serpulaceae</taxon>
        <taxon>Serpula</taxon>
    </lineage>
</organism>
<proteinExistence type="predicted"/>
<sequence>MRNCDCGFVLDPPDNIAALSTDSVGQDDEGVNTKNTYKTTAVPASPLERGPGETNTRVLNSGKNKIEKHVSFDNSSSSLEPLPTEILRHVLICTYLFQKEICLDIGVENLARALSLRLFGEDITTAAREAAQKKGRAAPEIETARDSEEVQKPGEDDNALQMDSS</sequence>
<reference evidence="2" key="1">
    <citation type="submission" date="2011-04" db="EMBL/GenBank/DDBJ databases">
        <title>Evolution of plant cell wall degrading machinery underlies the functional diversity of forest fungi.</title>
        <authorList>
            <consortium name="US DOE Joint Genome Institute (JGI-PGF)"/>
            <person name="Eastwood D.C."/>
            <person name="Floudas D."/>
            <person name="Binder M."/>
            <person name="Majcherczyk A."/>
            <person name="Schneider P."/>
            <person name="Aerts A."/>
            <person name="Asiegbu F.O."/>
            <person name="Baker S.E."/>
            <person name="Barry K."/>
            <person name="Bendiksby M."/>
            <person name="Blumentritt M."/>
            <person name="Coutinho P.M."/>
            <person name="Cullen D."/>
            <person name="Cullen D."/>
            <person name="Gathman A."/>
            <person name="Goodell B."/>
            <person name="Henrissat B."/>
            <person name="Ihrmark K."/>
            <person name="Kauserud H."/>
            <person name="Kohler A."/>
            <person name="LaButti K."/>
            <person name="Lapidus A."/>
            <person name="Lavin J.L."/>
            <person name="Lee Y.-H."/>
            <person name="Lindquist E."/>
            <person name="Lilly W."/>
            <person name="Lucas S."/>
            <person name="Morin E."/>
            <person name="Murat C."/>
            <person name="Oguiza J.A."/>
            <person name="Park J."/>
            <person name="Pisabarro A.G."/>
            <person name="Riley R."/>
            <person name="Rosling A."/>
            <person name="Salamov A."/>
            <person name="Schmidt O."/>
            <person name="Schmutz J."/>
            <person name="Skrede I."/>
            <person name="Stenlid J."/>
            <person name="Wiebenga A."/>
            <person name="Xie X."/>
            <person name="Kues U."/>
            <person name="Hibbett D.S."/>
            <person name="Hoffmeister D."/>
            <person name="Hogberg N."/>
            <person name="Martin F."/>
            <person name="Grigoriev I.V."/>
            <person name="Watkinson S.C."/>
        </authorList>
    </citation>
    <scope>NUCLEOTIDE SEQUENCE</scope>
    <source>
        <strain evidence="2">S7.9</strain>
    </source>
</reference>
<evidence type="ECO:0000313" key="2">
    <source>
        <dbReference type="EMBL" id="EGO26850.1"/>
    </source>
</evidence>
<feature type="region of interest" description="Disordered" evidence="1">
    <location>
        <begin position="128"/>
        <end position="165"/>
    </location>
</feature>
<feature type="compositionally biased region" description="Basic and acidic residues" evidence="1">
    <location>
        <begin position="137"/>
        <end position="155"/>
    </location>
</feature>
<dbReference type="EMBL" id="GL945432">
    <property type="protein sequence ID" value="EGO26850.1"/>
    <property type="molecule type" value="Genomic_DNA"/>
</dbReference>
<dbReference type="RefSeq" id="XP_007317023.1">
    <property type="nucleotide sequence ID" value="XM_007316961.1"/>
</dbReference>
<dbReference type="KEGG" id="sla:SERLADRAFT_436677"/>
<name>F8NRW4_SERL9</name>
<evidence type="ECO:0000256" key="1">
    <source>
        <dbReference type="SAM" id="MobiDB-lite"/>
    </source>
</evidence>
<dbReference type="Proteomes" id="UP000008064">
    <property type="component" value="Unassembled WGS sequence"/>
</dbReference>
<dbReference type="GeneID" id="18814727"/>
<dbReference type="HOGENOM" id="CLU_1611796_0_0_1"/>